<dbReference type="VEuPathDB" id="FungiDB:CJI97_004680"/>
<proteinExistence type="predicted"/>
<keyword evidence="2" id="KW-1133">Transmembrane helix</keyword>
<accession>A0A0L0NRH1</accession>
<feature type="transmembrane region" description="Helical" evidence="2">
    <location>
        <begin position="12"/>
        <end position="31"/>
    </location>
</feature>
<dbReference type="InterPro" id="IPR011701">
    <property type="entry name" value="MFS"/>
</dbReference>
<dbReference type="VEuPathDB" id="FungiDB:CJJ07_002743"/>
<dbReference type="Gene3D" id="1.20.1250.20">
    <property type="entry name" value="MFS general substrate transporter like domains"/>
    <property type="match status" value="1"/>
</dbReference>
<dbReference type="InterPro" id="IPR036259">
    <property type="entry name" value="MFS_trans_sf"/>
</dbReference>
<feature type="transmembrane region" description="Helical" evidence="2">
    <location>
        <begin position="94"/>
        <end position="110"/>
    </location>
</feature>
<dbReference type="SUPFAM" id="SSF103473">
    <property type="entry name" value="MFS general substrate transporter"/>
    <property type="match status" value="2"/>
</dbReference>
<protein>
    <recommendedName>
        <fullName evidence="5">Major facilitator superfamily (MFS) profile domain-containing protein</fullName>
    </recommendedName>
</protein>
<feature type="transmembrane region" description="Helical" evidence="2">
    <location>
        <begin position="297"/>
        <end position="321"/>
    </location>
</feature>
<feature type="transmembrane region" description="Helical" evidence="2">
    <location>
        <begin position="454"/>
        <end position="474"/>
    </location>
</feature>
<dbReference type="EMBL" id="LGST01000050">
    <property type="protein sequence ID" value="KND96741.1"/>
    <property type="molecule type" value="Genomic_DNA"/>
</dbReference>
<sequence length="509" mass="54704">MVLNPGYRVRNLLALNFAGFACISLVVFLLASQPFYLSDVIGVDLKKIGSVVGTLGVLDELTSIFVAVFLGTFNDKLNFWARSSTRFFPSGPRILELGGFLLLAASLFGYGKLAHSVFPDLWFWRAIFAVAVTACMSIVTVMLHEANNSDFAWTDLAFWRMYQHKPEHQEVEEGLLSEEPAGLSHPQKKKHGKLSAMIGVSTGLGAVFSVSFFLTLPVKLSDHNDDLTREGSVRLSYVLLGVFAFAAAVLVFTFAYDSAKHRKAAGVGGSEQDKELSYLELLKQGLQASKYNRRVQLAYVSSFVSRSTTVANSVFIPLMVFKFYSEHGKCSGSASESANTPLKDECYDGYVFSAILTGVAQTVALVSSPLWGILVDSNRLGCLMTLLIAAASGMLGSFGLCLASVIGGDGYDPRNAVCFILVSFIGLSQIGTIIASMSLVSSIGLSIESTEHRVIGSISGCASVCGGFGILLITKVGGSWSDHWTFGPFFILGLLNVILAAASILATRK</sequence>
<feature type="transmembrane region" description="Helical" evidence="2">
    <location>
        <begin position="235"/>
        <end position="256"/>
    </location>
</feature>
<dbReference type="Pfam" id="PF07690">
    <property type="entry name" value="MFS_1"/>
    <property type="match status" value="1"/>
</dbReference>
<dbReference type="VEuPathDB" id="FungiDB:QG37_06855"/>
<feature type="transmembrane region" description="Helical" evidence="2">
    <location>
        <begin position="386"/>
        <end position="407"/>
    </location>
</feature>
<dbReference type="VEuPathDB" id="FungiDB:CJJ09_004784"/>
<comment type="subcellular location">
    <subcellularLocation>
        <location evidence="1">Membrane</location>
        <topology evidence="1">Multi-pass membrane protein</topology>
    </subcellularLocation>
</comment>
<feature type="transmembrane region" description="Helical" evidence="2">
    <location>
        <begin position="122"/>
        <end position="143"/>
    </location>
</feature>
<evidence type="ECO:0000256" key="2">
    <source>
        <dbReference type="SAM" id="Phobius"/>
    </source>
</evidence>
<gene>
    <name evidence="3" type="ORF">QG37_06855</name>
</gene>
<feature type="transmembrane region" description="Helical" evidence="2">
    <location>
        <begin position="350"/>
        <end position="374"/>
    </location>
</feature>
<dbReference type="VEuPathDB" id="FungiDB:CJI96_0004381"/>
<dbReference type="VEuPathDB" id="FungiDB:B9J08_004772"/>
<organism evidence="3 4">
    <name type="scientific">Candidozyma auris</name>
    <name type="common">Yeast</name>
    <name type="synonym">Candida auris</name>
    <dbReference type="NCBI Taxonomy" id="498019"/>
    <lineage>
        <taxon>Eukaryota</taxon>
        <taxon>Fungi</taxon>
        <taxon>Dikarya</taxon>
        <taxon>Ascomycota</taxon>
        <taxon>Saccharomycotina</taxon>
        <taxon>Pichiomycetes</taxon>
        <taxon>Metschnikowiaceae</taxon>
        <taxon>Candidozyma</taxon>
    </lineage>
</organism>
<keyword evidence="2" id="KW-0812">Transmembrane</keyword>
<dbReference type="PANTHER" id="PTHR23524">
    <property type="entry name" value="TRANSPORTER, PUTATIVE (AFU_ORTHOLOGUE AFUA_8G04850)-RELATED"/>
    <property type="match status" value="1"/>
</dbReference>
<feature type="transmembrane region" description="Helical" evidence="2">
    <location>
        <begin position="419"/>
        <end position="447"/>
    </location>
</feature>
<name>A0A0L0NRH1_CANAR</name>
<evidence type="ECO:0000256" key="1">
    <source>
        <dbReference type="ARBA" id="ARBA00004141"/>
    </source>
</evidence>
<evidence type="ECO:0000313" key="4">
    <source>
        <dbReference type="Proteomes" id="UP000037122"/>
    </source>
</evidence>
<keyword evidence="2" id="KW-0472">Membrane</keyword>
<evidence type="ECO:0000313" key="3">
    <source>
        <dbReference type="EMBL" id="KND96741.1"/>
    </source>
</evidence>
<evidence type="ECO:0008006" key="5">
    <source>
        <dbReference type="Google" id="ProtNLM"/>
    </source>
</evidence>
<feature type="transmembrane region" description="Helical" evidence="2">
    <location>
        <begin position="194"/>
        <end position="215"/>
    </location>
</feature>
<dbReference type="AlphaFoldDB" id="A0A0L0NRH1"/>
<dbReference type="Proteomes" id="UP000037122">
    <property type="component" value="Unassembled WGS sequence"/>
</dbReference>
<dbReference type="PANTHER" id="PTHR23524:SF1">
    <property type="entry name" value="MRH DOMAIN-CONTAINING PROTEIN-RELATED"/>
    <property type="match status" value="1"/>
</dbReference>
<dbReference type="GO" id="GO:0016020">
    <property type="term" value="C:membrane"/>
    <property type="evidence" value="ECO:0007669"/>
    <property type="project" value="UniProtKB-SubCell"/>
</dbReference>
<reference evidence="4" key="1">
    <citation type="journal article" date="2015" name="BMC Genomics">
        <title>Draft genome of a commonly misdiagnosed multidrug resistant pathogen Candida auris.</title>
        <authorList>
            <person name="Chatterjee S."/>
            <person name="Alampalli S.V."/>
            <person name="Nageshan R.K."/>
            <person name="Chettiar S.T."/>
            <person name="Joshi S."/>
            <person name="Tatu U.S."/>
        </authorList>
    </citation>
    <scope>NUCLEOTIDE SEQUENCE [LARGE SCALE GENOMIC DNA]</scope>
    <source>
        <strain evidence="4">6684</strain>
    </source>
</reference>
<comment type="caution">
    <text evidence="3">The sequence shown here is derived from an EMBL/GenBank/DDBJ whole genome shotgun (WGS) entry which is preliminary data.</text>
</comment>
<feature type="transmembrane region" description="Helical" evidence="2">
    <location>
        <begin position="486"/>
        <end position="506"/>
    </location>
</feature>
<dbReference type="GO" id="GO:0022857">
    <property type="term" value="F:transmembrane transporter activity"/>
    <property type="evidence" value="ECO:0007669"/>
    <property type="project" value="InterPro"/>
</dbReference>
<feature type="transmembrane region" description="Helical" evidence="2">
    <location>
        <begin position="51"/>
        <end position="73"/>
    </location>
</feature>